<evidence type="ECO:0000256" key="1">
    <source>
        <dbReference type="SAM" id="MobiDB-lite"/>
    </source>
</evidence>
<organism evidence="2">
    <name type="scientific">marine metagenome</name>
    <dbReference type="NCBI Taxonomy" id="408172"/>
    <lineage>
        <taxon>unclassified sequences</taxon>
        <taxon>metagenomes</taxon>
        <taxon>ecological metagenomes</taxon>
    </lineage>
</organism>
<reference evidence="2" key="1">
    <citation type="submission" date="2018-05" db="EMBL/GenBank/DDBJ databases">
        <authorList>
            <person name="Lanie J.A."/>
            <person name="Ng W.-L."/>
            <person name="Kazmierczak K.M."/>
            <person name="Andrzejewski T.M."/>
            <person name="Davidsen T.M."/>
            <person name="Wayne K.J."/>
            <person name="Tettelin H."/>
            <person name="Glass J.I."/>
            <person name="Rusch D."/>
            <person name="Podicherti R."/>
            <person name="Tsui H.-C.T."/>
            <person name="Winkler M.E."/>
        </authorList>
    </citation>
    <scope>NUCLEOTIDE SEQUENCE</scope>
</reference>
<sequence length="87" mass="9357">MAICNNGCGTELKWDKSRTSDSGKMIPIEVSTNEPHNCPKSAYNQKQNQSGGSQQTTMDSPTGNNGNDLAARVTKLEAAVKSLQDKE</sequence>
<dbReference type="AlphaFoldDB" id="A0A382H765"/>
<dbReference type="EMBL" id="UINC01059492">
    <property type="protein sequence ID" value="SVB82965.1"/>
    <property type="molecule type" value="Genomic_DNA"/>
</dbReference>
<feature type="compositionally biased region" description="Low complexity" evidence="1">
    <location>
        <begin position="44"/>
        <end position="57"/>
    </location>
</feature>
<name>A0A382H765_9ZZZZ</name>
<gene>
    <name evidence="2" type="ORF">METZ01_LOCUS235819</name>
</gene>
<evidence type="ECO:0000313" key="2">
    <source>
        <dbReference type="EMBL" id="SVB82965.1"/>
    </source>
</evidence>
<proteinExistence type="predicted"/>
<feature type="compositionally biased region" description="Polar residues" evidence="1">
    <location>
        <begin position="58"/>
        <end position="67"/>
    </location>
</feature>
<protein>
    <submittedName>
        <fullName evidence="2">Uncharacterized protein</fullName>
    </submittedName>
</protein>
<feature type="region of interest" description="Disordered" evidence="1">
    <location>
        <begin position="29"/>
        <end position="69"/>
    </location>
</feature>
<accession>A0A382H765</accession>